<keyword evidence="2" id="KW-1185">Reference proteome</keyword>
<dbReference type="EMBL" id="PDCK01000045">
    <property type="protein sequence ID" value="PRQ21170.1"/>
    <property type="molecule type" value="Genomic_DNA"/>
</dbReference>
<organism evidence="1 2">
    <name type="scientific">Rosa chinensis</name>
    <name type="common">China rose</name>
    <dbReference type="NCBI Taxonomy" id="74649"/>
    <lineage>
        <taxon>Eukaryota</taxon>
        <taxon>Viridiplantae</taxon>
        <taxon>Streptophyta</taxon>
        <taxon>Embryophyta</taxon>
        <taxon>Tracheophyta</taxon>
        <taxon>Spermatophyta</taxon>
        <taxon>Magnoliopsida</taxon>
        <taxon>eudicotyledons</taxon>
        <taxon>Gunneridae</taxon>
        <taxon>Pentapetalae</taxon>
        <taxon>rosids</taxon>
        <taxon>fabids</taxon>
        <taxon>Rosales</taxon>
        <taxon>Rosaceae</taxon>
        <taxon>Rosoideae</taxon>
        <taxon>Rosoideae incertae sedis</taxon>
        <taxon>Rosa</taxon>
    </lineage>
</organism>
<dbReference type="Proteomes" id="UP000238479">
    <property type="component" value="Chromosome 7"/>
</dbReference>
<accession>A0A2P6PGV6</accession>
<name>A0A2P6PGV6_ROSCH</name>
<gene>
    <name evidence="1" type="ORF">RchiOBHm_Chr7g0236251</name>
</gene>
<reference evidence="1 2" key="1">
    <citation type="journal article" date="2018" name="Nat. Genet.">
        <title>The Rosa genome provides new insights in the design of modern roses.</title>
        <authorList>
            <person name="Bendahmane M."/>
        </authorList>
    </citation>
    <scope>NUCLEOTIDE SEQUENCE [LARGE SCALE GENOMIC DNA]</scope>
    <source>
        <strain evidence="2">cv. Old Blush</strain>
    </source>
</reference>
<evidence type="ECO:0000313" key="2">
    <source>
        <dbReference type="Proteomes" id="UP000238479"/>
    </source>
</evidence>
<proteinExistence type="predicted"/>
<protein>
    <submittedName>
        <fullName evidence="1">Uncharacterized protein</fullName>
    </submittedName>
</protein>
<comment type="caution">
    <text evidence="1">The sequence shown here is derived from an EMBL/GenBank/DDBJ whole genome shotgun (WGS) entry which is preliminary data.</text>
</comment>
<dbReference type="Gramene" id="PRQ21170">
    <property type="protein sequence ID" value="PRQ21170"/>
    <property type="gene ID" value="RchiOBHm_Chr7g0236251"/>
</dbReference>
<dbReference type="AlphaFoldDB" id="A0A2P6PGV6"/>
<sequence length="107" mass="12722">MRLVRNGAISVRKMKCLKKQKRDVEKKKKRAHQIQREMFSLDELLLEFDDQQFDDLELFFSVDELVRDTDNPAVDDDQLHKEEEEECINMFMACVDQWVANDDPTDA</sequence>
<evidence type="ECO:0000313" key="1">
    <source>
        <dbReference type="EMBL" id="PRQ21170.1"/>
    </source>
</evidence>